<evidence type="ECO:0000313" key="4">
    <source>
        <dbReference type="Proteomes" id="UP000648239"/>
    </source>
</evidence>
<comment type="caution">
    <text evidence="3">The sequence shown here is derived from an EMBL/GenBank/DDBJ whole genome shotgun (WGS) entry which is preliminary data.</text>
</comment>
<keyword evidence="1" id="KW-0472">Membrane</keyword>
<gene>
    <name evidence="3" type="ORF">IFK94_00120</name>
</gene>
<protein>
    <submittedName>
        <fullName evidence="3">Alkaline phosphatase family protein</fullName>
    </submittedName>
</protein>
<dbReference type="Pfam" id="PF01663">
    <property type="entry name" value="Phosphodiest"/>
    <property type="match status" value="2"/>
</dbReference>
<dbReference type="InterPro" id="IPR017850">
    <property type="entry name" value="Alkaline_phosphatase_core_sf"/>
</dbReference>
<dbReference type="InterPro" id="IPR002591">
    <property type="entry name" value="Phosphodiest/P_Trfase"/>
</dbReference>
<proteinExistence type="predicted"/>
<sequence>MIRKLIGVLLVLFAASVLFAQDKPKVVIIGFDGADAGLVQDWMDAGRLPNLSALRDEGTYAPLLPTNPPQTPVSWSTFATGLNPGRTEIFDFLKRDPGDYTPSFALNEERRKKLMFGENNGPVLGAIIAGLVFVLIMLLSLLLKKMKWKYRVAAALVLGLAAGIPASSYLAEYLPVEVPDAVNNRNGATFWQLATDAGLKAHVIRVPATFPAEPMDGGTMLSGLGVPDMRGRIGTPSYYTSDPSYRIDNNEFSLELVKLPAKRGSIKTRLIGPSNKPFYEYAVNRAVVGIEDRKERNKRKRQVRQELDDAGVPRRIDVPMELSASDTDLTLTLSGQTRTLTVDEWSEWYEVDFPVNPVVDKIAPLKGIVRFKLLALSPEIQLYASPVNFHPDCHPVAFAWPPEYSEEIADRFGLYKTIGWALDTWSPTSGVGGDTLFLEDMDSTVAKYEEIMEGLMGDDDADLYVQIFYFTDRIGHIFWRHMDPGHPLYDAEEAARMAPHMLKAYQRMDDLVGKARKLAGEDAVFMVLSDHGFSSFRRGVNYNTWLVRNGYMTLKGQDEDPATLEKLFDQGDLFTNVDWQNTKAYALGLGSIYINLVGRERYGTVMAGPEYNRVREEIRDGLKSLVDPATGVSPVTDVWFREDMYPGEINTDLVPDIRVGNNLNYRVSWQTTLGGVPPDIVEDNTRIWSGDHCSNDPTLVKGIFFINREINTEEPGMLDVMPTVMKLLGLNPPEDLDGKPLL</sequence>
<keyword evidence="1" id="KW-1133">Transmembrane helix</keyword>
<keyword evidence="2" id="KW-0732">Signal</keyword>
<organism evidence="3 4">
    <name type="scientific">Candidatus Polarisedimenticola svalbardensis</name>
    <dbReference type="NCBI Taxonomy" id="2886004"/>
    <lineage>
        <taxon>Bacteria</taxon>
        <taxon>Pseudomonadati</taxon>
        <taxon>Acidobacteriota</taxon>
        <taxon>Candidatus Polarisedimenticolia</taxon>
        <taxon>Candidatus Polarisedimenticolales</taxon>
        <taxon>Candidatus Polarisedimenticolaceae</taxon>
        <taxon>Candidatus Polarisedimenticola</taxon>
    </lineage>
</organism>
<reference evidence="3 4" key="1">
    <citation type="submission" date="2020-08" db="EMBL/GenBank/DDBJ databases">
        <title>Acidobacteriota in marine sediments use diverse sulfur dissimilation pathways.</title>
        <authorList>
            <person name="Wasmund K."/>
        </authorList>
    </citation>
    <scope>NUCLEOTIDE SEQUENCE [LARGE SCALE GENOMIC DNA]</scope>
    <source>
        <strain evidence="3">MAG AM4</strain>
    </source>
</reference>
<feature type="chain" id="PRO_5035198111" evidence="2">
    <location>
        <begin position="21"/>
        <end position="742"/>
    </location>
</feature>
<evidence type="ECO:0000256" key="2">
    <source>
        <dbReference type="SAM" id="SignalP"/>
    </source>
</evidence>
<evidence type="ECO:0000313" key="3">
    <source>
        <dbReference type="EMBL" id="MBD3866507.1"/>
    </source>
</evidence>
<dbReference type="Gene3D" id="3.40.720.10">
    <property type="entry name" value="Alkaline Phosphatase, subunit A"/>
    <property type="match status" value="2"/>
</dbReference>
<accession>A0A8J7CBP1</accession>
<feature type="signal peptide" evidence="2">
    <location>
        <begin position="1"/>
        <end position="20"/>
    </location>
</feature>
<dbReference type="AlphaFoldDB" id="A0A8J7CBP1"/>
<keyword evidence="1" id="KW-0812">Transmembrane</keyword>
<dbReference type="SUPFAM" id="SSF53649">
    <property type="entry name" value="Alkaline phosphatase-like"/>
    <property type="match status" value="1"/>
</dbReference>
<dbReference type="Proteomes" id="UP000648239">
    <property type="component" value="Unassembled WGS sequence"/>
</dbReference>
<feature type="transmembrane region" description="Helical" evidence="1">
    <location>
        <begin position="150"/>
        <end position="171"/>
    </location>
</feature>
<name>A0A8J7CBP1_9BACT</name>
<dbReference type="EMBL" id="JACXWD010000001">
    <property type="protein sequence ID" value="MBD3866507.1"/>
    <property type="molecule type" value="Genomic_DNA"/>
</dbReference>
<evidence type="ECO:0000256" key="1">
    <source>
        <dbReference type="SAM" id="Phobius"/>
    </source>
</evidence>
<feature type="transmembrane region" description="Helical" evidence="1">
    <location>
        <begin position="123"/>
        <end position="143"/>
    </location>
</feature>